<evidence type="ECO:0000256" key="1">
    <source>
        <dbReference type="SAM" id="MobiDB-lite"/>
    </source>
</evidence>
<sequence>LKGTWEEDAEAEATLAQKTTDLSIKEFKLNTSAKEFVPTTTPTNTIPANTTPTDTATDITPANTTPANTTPANTTPAKTTPAKNADKKPNVTDQGEDGIGDEVVDNQIIQDLYGKEHINLVFIGHV</sequence>
<reference evidence="2" key="1">
    <citation type="submission" date="2021-06" db="EMBL/GenBank/DDBJ databases">
        <authorList>
            <person name="Kallberg Y."/>
            <person name="Tangrot J."/>
            <person name="Rosling A."/>
        </authorList>
    </citation>
    <scope>NUCLEOTIDE SEQUENCE</scope>
    <source>
        <strain evidence="2">IN212</strain>
    </source>
</reference>
<dbReference type="Proteomes" id="UP000789396">
    <property type="component" value="Unassembled WGS sequence"/>
</dbReference>
<protein>
    <submittedName>
        <fullName evidence="2">8762_t:CDS:1</fullName>
    </submittedName>
</protein>
<proteinExistence type="predicted"/>
<keyword evidence="3" id="KW-1185">Reference proteome</keyword>
<name>A0A9N9K3E7_9GLOM</name>
<dbReference type="AlphaFoldDB" id="A0A9N9K3E7"/>
<evidence type="ECO:0000313" key="3">
    <source>
        <dbReference type="Proteomes" id="UP000789396"/>
    </source>
</evidence>
<gene>
    <name evidence="2" type="ORF">RFULGI_LOCUS18589</name>
</gene>
<feature type="compositionally biased region" description="Low complexity" evidence="1">
    <location>
        <begin position="38"/>
        <end position="83"/>
    </location>
</feature>
<dbReference type="EMBL" id="CAJVPZ010082742">
    <property type="protein sequence ID" value="CAG8809409.1"/>
    <property type="molecule type" value="Genomic_DNA"/>
</dbReference>
<comment type="caution">
    <text evidence="2">The sequence shown here is derived from an EMBL/GenBank/DDBJ whole genome shotgun (WGS) entry which is preliminary data.</text>
</comment>
<organism evidence="2 3">
    <name type="scientific">Racocetra fulgida</name>
    <dbReference type="NCBI Taxonomy" id="60492"/>
    <lineage>
        <taxon>Eukaryota</taxon>
        <taxon>Fungi</taxon>
        <taxon>Fungi incertae sedis</taxon>
        <taxon>Mucoromycota</taxon>
        <taxon>Glomeromycotina</taxon>
        <taxon>Glomeromycetes</taxon>
        <taxon>Diversisporales</taxon>
        <taxon>Gigasporaceae</taxon>
        <taxon>Racocetra</taxon>
    </lineage>
</organism>
<accession>A0A9N9K3E7</accession>
<feature type="region of interest" description="Disordered" evidence="1">
    <location>
        <begin position="35"/>
        <end position="99"/>
    </location>
</feature>
<feature type="non-terminal residue" evidence="2">
    <location>
        <position position="126"/>
    </location>
</feature>
<feature type="non-terminal residue" evidence="2">
    <location>
        <position position="1"/>
    </location>
</feature>
<evidence type="ECO:0000313" key="2">
    <source>
        <dbReference type="EMBL" id="CAG8809409.1"/>
    </source>
</evidence>